<dbReference type="InterPro" id="IPR011008">
    <property type="entry name" value="Dimeric_a/b-barrel"/>
</dbReference>
<dbReference type="PANTHER" id="PTHR33606">
    <property type="entry name" value="PROTEIN YCII"/>
    <property type="match status" value="1"/>
</dbReference>
<dbReference type="AlphaFoldDB" id="A0A0M2PR84"/>
<comment type="caution">
    <text evidence="3">The sequence shown here is derived from an EMBL/GenBank/DDBJ whole genome shotgun (WGS) entry which is preliminary data.</text>
</comment>
<dbReference type="STRING" id="317619.GCA_000332315_01741"/>
<comment type="similarity">
    <text evidence="1">Belongs to the YciI family.</text>
</comment>
<dbReference type="eggNOG" id="COG2350">
    <property type="taxonomic scope" value="Bacteria"/>
</dbReference>
<dbReference type="InterPro" id="IPR051807">
    <property type="entry name" value="Sec-metab_biosynth-assoc"/>
</dbReference>
<evidence type="ECO:0000313" key="3">
    <source>
        <dbReference type="EMBL" id="KKI98734.1"/>
    </source>
</evidence>
<evidence type="ECO:0000256" key="1">
    <source>
        <dbReference type="ARBA" id="ARBA00007689"/>
    </source>
</evidence>
<proteinExistence type="inferred from homology"/>
<feature type="domain" description="YCII-related" evidence="2">
    <location>
        <begin position="3"/>
        <end position="85"/>
    </location>
</feature>
<dbReference type="InterPro" id="IPR005545">
    <property type="entry name" value="YCII"/>
</dbReference>
<dbReference type="PANTHER" id="PTHR33606:SF3">
    <property type="entry name" value="PROTEIN YCII"/>
    <property type="match status" value="1"/>
</dbReference>
<accession>A0A0M2PR84</accession>
<name>A0A0M2PR84_PROHO</name>
<dbReference type="NCBIfam" id="NF009506">
    <property type="entry name" value="PRK12864.1"/>
    <property type="match status" value="1"/>
</dbReference>
<organism evidence="3 4">
    <name type="scientific">Prochlorothrix hollandica PCC 9006 = CALU 1027</name>
    <dbReference type="NCBI Taxonomy" id="317619"/>
    <lineage>
        <taxon>Bacteria</taxon>
        <taxon>Bacillati</taxon>
        <taxon>Cyanobacteriota</taxon>
        <taxon>Cyanophyceae</taxon>
        <taxon>Prochlorotrichales</taxon>
        <taxon>Prochlorotrichaceae</taxon>
        <taxon>Prochlorothrix</taxon>
    </lineage>
</organism>
<dbReference type="OrthoDB" id="461832at2"/>
<keyword evidence="4" id="KW-1185">Reference proteome</keyword>
<dbReference type="Pfam" id="PF03795">
    <property type="entry name" value="YCII"/>
    <property type="match status" value="1"/>
</dbReference>
<evidence type="ECO:0000259" key="2">
    <source>
        <dbReference type="Pfam" id="PF03795"/>
    </source>
</evidence>
<dbReference type="EMBL" id="AJTX02000007">
    <property type="protein sequence ID" value="KKI98734.1"/>
    <property type="molecule type" value="Genomic_DNA"/>
</dbReference>
<dbReference type="RefSeq" id="WP_016923086.1">
    <property type="nucleotide sequence ID" value="NZ_KB235936.1"/>
</dbReference>
<dbReference type="Proteomes" id="UP000034681">
    <property type="component" value="Unassembled WGS sequence"/>
</dbReference>
<evidence type="ECO:0000313" key="4">
    <source>
        <dbReference type="Proteomes" id="UP000034681"/>
    </source>
</evidence>
<protein>
    <recommendedName>
        <fullName evidence="2">YCII-related domain-containing protein</fullName>
    </recommendedName>
</protein>
<dbReference type="Gene3D" id="3.30.70.1060">
    <property type="entry name" value="Dimeric alpha+beta barrel"/>
    <property type="match status" value="1"/>
</dbReference>
<reference evidence="3" key="1">
    <citation type="submission" date="2012-04" db="EMBL/GenBank/DDBJ databases">
        <authorList>
            <person name="Borisov I.G."/>
            <person name="Ivanikova N.V."/>
            <person name="Pinevich A.V."/>
        </authorList>
    </citation>
    <scope>NUCLEOTIDE SEQUENCE</scope>
    <source>
        <strain evidence="3">CALU 1027</strain>
    </source>
</reference>
<dbReference type="SUPFAM" id="SSF54909">
    <property type="entry name" value="Dimeric alpha+beta barrel"/>
    <property type="match status" value="1"/>
</dbReference>
<gene>
    <name evidence="3" type="ORF">PROH_18035</name>
</gene>
<sequence length="89" mass="10116">MAKFVMWGSYCDNALEKRTPYRADHLAGLGQQKESGLLVTLGPTVDNTQVFAIYEAPDESTVRQLVEGDPYWQNGIWTEYTVKAWIQAF</sequence>